<accession>H2BZ69</accession>
<dbReference type="AlphaFoldDB" id="H2BZ69"/>
<evidence type="ECO:0000313" key="4">
    <source>
        <dbReference type="Proteomes" id="UP000003844"/>
    </source>
</evidence>
<evidence type="ECO:0000256" key="1">
    <source>
        <dbReference type="SAM" id="MobiDB-lite"/>
    </source>
</evidence>
<keyword evidence="2" id="KW-0812">Transmembrane</keyword>
<organism evidence="3 4">
    <name type="scientific">Gillisia limnaea (strain DSM 15749 / LMG 21470 / R-8282)</name>
    <dbReference type="NCBI Taxonomy" id="865937"/>
    <lineage>
        <taxon>Bacteria</taxon>
        <taxon>Pseudomonadati</taxon>
        <taxon>Bacteroidota</taxon>
        <taxon>Flavobacteriia</taxon>
        <taxon>Flavobacteriales</taxon>
        <taxon>Flavobacteriaceae</taxon>
        <taxon>Gillisia</taxon>
    </lineage>
</organism>
<dbReference type="EMBL" id="JH594606">
    <property type="protein sequence ID" value="EHQ01198.1"/>
    <property type="molecule type" value="Genomic_DNA"/>
</dbReference>
<feature type="transmembrane region" description="Helical" evidence="2">
    <location>
        <begin position="12"/>
        <end position="31"/>
    </location>
</feature>
<protein>
    <submittedName>
        <fullName evidence="3">Uncharacterized protein</fullName>
    </submittedName>
</protein>
<feature type="region of interest" description="Disordered" evidence="1">
    <location>
        <begin position="49"/>
        <end position="77"/>
    </location>
</feature>
<feature type="compositionally biased region" description="Low complexity" evidence="1">
    <location>
        <begin position="54"/>
        <end position="63"/>
    </location>
</feature>
<gene>
    <name evidence="3" type="ORF">Gilli_0486</name>
</gene>
<evidence type="ECO:0000256" key="2">
    <source>
        <dbReference type="SAM" id="Phobius"/>
    </source>
</evidence>
<evidence type="ECO:0000313" key="3">
    <source>
        <dbReference type="EMBL" id="EHQ01198.1"/>
    </source>
</evidence>
<dbReference type="Proteomes" id="UP000003844">
    <property type="component" value="Unassembled WGS sequence"/>
</dbReference>
<proteinExistence type="predicted"/>
<keyword evidence="4" id="KW-1185">Reference proteome</keyword>
<name>H2BZ69_GILLR</name>
<sequence length="77" mass="8930">MAEIKIKKKSPIWPWILLLILIIAGVLYYLYYMGDDTYDTDDATLEQLEDESYDSSSENSNWDDNAEDTIMVNSVEN</sequence>
<dbReference type="HOGENOM" id="CLU_2633064_0_0_10"/>
<keyword evidence="2" id="KW-1133">Transmembrane helix</keyword>
<reference evidence="4" key="1">
    <citation type="journal article" date="2012" name="Stand. Genomic Sci.">
        <title>Genome sequence of the Antarctic rhodopsins-containing flavobacterium Gillisia limnaea type strain (R-8282(T)).</title>
        <authorList>
            <person name="Riedel T."/>
            <person name="Held B."/>
            <person name="Nolan M."/>
            <person name="Lucas S."/>
            <person name="Lapidus A."/>
            <person name="Tice H."/>
            <person name="Del Rio T.G."/>
            <person name="Cheng J.F."/>
            <person name="Han C."/>
            <person name="Tapia R."/>
            <person name="Goodwin L.A."/>
            <person name="Pitluck S."/>
            <person name="Liolios K."/>
            <person name="Mavromatis K."/>
            <person name="Pagani I."/>
            <person name="Ivanova N."/>
            <person name="Mikhailova N."/>
            <person name="Pati A."/>
            <person name="Chen A."/>
            <person name="Palaniappan K."/>
            <person name="Land M."/>
            <person name="Rohde M."/>
            <person name="Tindall B.J."/>
            <person name="Detter J.C."/>
            <person name="Goker M."/>
            <person name="Bristow J."/>
            <person name="Eisen J.A."/>
            <person name="Markowitz V."/>
            <person name="Hugenholtz P."/>
            <person name="Kyrpides N.C."/>
            <person name="Klenk H.P."/>
            <person name="Woyke T."/>
        </authorList>
    </citation>
    <scope>NUCLEOTIDE SEQUENCE [LARGE SCALE GENOMIC DNA]</scope>
    <source>
        <strain evidence="4">DSM 15749 / LMG 21470 / R-8282</strain>
    </source>
</reference>
<dbReference type="RefSeq" id="WP_006987524.1">
    <property type="nucleotide sequence ID" value="NZ_JH594606.1"/>
</dbReference>
<keyword evidence="2" id="KW-0472">Membrane</keyword>